<keyword evidence="2" id="KW-0479">Metal-binding</keyword>
<keyword evidence="4" id="KW-0862">Zinc</keyword>
<evidence type="ECO:0000256" key="4">
    <source>
        <dbReference type="ARBA" id="ARBA00022833"/>
    </source>
</evidence>
<sequence length="383" mass="43193">MKVTVEWATGDLGVILSMKPQWLCKFANGSLLLLPLSIVTRSKSSHNQPSKYHNDMQRDDDESTLGFKSFDGDTTDHMNQEDDKDIPPRISRVVTAGSELEAMCLCELEMMNAISRGSTNVGNYHVGYPERTLPIVKMFSGNHCCVDCGDEESGHLMYGSVGYGTLLCRECAYRHLTNTEEESDIKSLTDDQWTFRNVLALLEGGNSNMLEYIRSKPRWFASKSGKAAATSDVPDLEDVIAFKQIYLSKAARTYRTMLSKKVEDTYMEKIRAAKDEYESRERISRMRVAPLDPIEHIFEMNNISPEDVPGFAGTSTSKRRESDQHLRNSHFSDTAQGGRVSKPRQQSVATLYQDAEHLSFIKEKIKQRRSMNPSIATDDDGVD</sequence>
<reference evidence="8 9" key="1">
    <citation type="journal article" date="2004" name="Science">
        <title>The genome of the diatom Thalassiosira pseudonana: ecology, evolution, and metabolism.</title>
        <authorList>
            <person name="Armbrust E.V."/>
            <person name="Berges J.A."/>
            <person name="Bowler C."/>
            <person name="Green B.R."/>
            <person name="Martinez D."/>
            <person name="Putnam N.H."/>
            <person name="Zhou S."/>
            <person name="Allen A.E."/>
            <person name="Apt K.E."/>
            <person name="Bechner M."/>
            <person name="Brzezinski M.A."/>
            <person name="Chaal B.K."/>
            <person name="Chiovitti A."/>
            <person name="Davis A.K."/>
            <person name="Demarest M.S."/>
            <person name="Detter J.C."/>
            <person name="Glavina T."/>
            <person name="Goodstein D."/>
            <person name="Hadi M.Z."/>
            <person name="Hellsten U."/>
            <person name="Hildebrand M."/>
            <person name="Jenkins B.D."/>
            <person name="Jurka J."/>
            <person name="Kapitonov V.V."/>
            <person name="Kroger N."/>
            <person name="Lau W.W."/>
            <person name="Lane T.W."/>
            <person name="Larimer F.W."/>
            <person name="Lippmeier J.C."/>
            <person name="Lucas S."/>
            <person name="Medina M."/>
            <person name="Montsant A."/>
            <person name="Obornik M."/>
            <person name="Parker M.S."/>
            <person name="Palenik B."/>
            <person name="Pazour G.J."/>
            <person name="Richardson P.M."/>
            <person name="Rynearson T.A."/>
            <person name="Saito M.A."/>
            <person name="Schwartz D.C."/>
            <person name="Thamatrakoln K."/>
            <person name="Valentin K."/>
            <person name="Vardi A."/>
            <person name="Wilkerson F.P."/>
            <person name="Rokhsar D.S."/>
        </authorList>
    </citation>
    <scope>NUCLEOTIDE SEQUENCE [LARGE SCALE GENOMIC DNA]</scope>
    <source>
        <strain evidence="8 9">CCMP1335</strain>
    </source>
</reference>
<feature type="compositionally biased region" description="Basic and acidic residues" evidence="6">
    <location>
        <begin position="70"/>
        <end position="85"/>
    </location>
</feature>
<dbReference type="PANTHER" id="PTHR46395">
    <property type="entry name" value="ADP-RIBOSYLATION FACTOR GTPASE-ACTIVATING PROTEIN 1"/>
    <property type="match status" value="1"/>
</dbReference>
<dbReference type="InterPro" id="IPR037278">
    <property type="entry name" value="ARFGAP/RecO"/>
</dbReference>
<feature type="region of interest" description="Disordered" evidence="6">
    <location>
        <begin position="305"/>
        <end position="347"/>
    </location>
</feature>
<dbReference type="SMART" id="SM00105">
    <property type="entry name" value="ArfGap"/>
    <property type="match status" value="1"/>
</dbReference>
<dbReference type="Gene3D" id="1.10.220.150">
    <property type="entry name" value="Arf GTPase activating protein"/>
    <property type="match status" value="1"/>
</dbReference>
<evidence type="ECO:0000313" key="9">
    <source>
        <dbReference type="Proteomes" id="UP000001449"/>
    </source>
</evidence>
<evidence type="ECO:0000259" key="7">
    <source>
        <dbReference type="PROSITE" id="PS50115"/>
    </source>
</evidence>
<feature type="region of interest" description="Disordered" evidence="6">
    <location>
        <begin position="364"/>
        <end position="383"/>
    </location>
</feature>
<evidence type="ECO:0000256" key="3">
    <source>
        <dbReference type="ARBA" id="ARBA00022771"/>
    </source>
</evidence>
<dbReference type="PROSITE" id="PS50115">
    <property type="entry name" value="ARFGAP"/>
    <property type="match status" value="1"/>
</dbReference>
<gene>
    <name evidence="8" type="ORF">THAPSDRAFT_7551</name>
</gene>
<dbReference type="Proteomes" id="UP000001449">
    <property type="component" value="Chromosome 8"/>
</dbReference>
<dbReference type="eggNOG" id="ENOG502QYJS">
    <property type="taxonomic scope" value="Eukaryota"/>
</dbReference>
<dbReference type="EMBL" id="CM000644">
    <property type="protein sequence ID" value="EED90632.1"/>
    <property type="molecule type" value="Genomic_DNA"/>
</dbReference>
<dbReference type="PANTHER" id="PTHR46395:SF1">
    <property type="entry name" value="ADP-RIBOSYLATION FACTOR GTPASE-ACTIVATING PROTEIN 1"/>
    <property type="match status" value="1"/>
</dbReference>
<dbReference type="HOGENOM" id="CLU_722611_0_0_1"/>
<dbReference type="OMA" id="GNHCCVD"/>
<feature type="region of interest" description="Disordered" evidence="6">
    <location>
        <begin position="44"/>
        <end position="85"/>
    </location>
</feature>
<dbReference type="InterPro" id="IPR038508">
    <property type="entry name" value="ArfGAP_dom_sf"/>
</dbReference>
<dbReference type="GeneID" id="7445587"/>
<name>B8C6U7_THAPS</name>
<evidence type="ECO:0000256" key="1">
    <source>
        <dbReference type="ARBA" id="ARBA00022468"/>
    </source>
</evidence>
<feature type="domain" description="Arf-GAP" evidence="7">
    <location>
        <begin position="130"/>
        <end position="279"/>
    </location>
</feature>
<dbReference type="GO" id="GO:0008270">
    <property type="term" value="F:zinc ion binding"/>
    <property type="evidence" value="ECO:0007669"/>
    <property type="project" value="UniProtKB-KW"/>
</dbReference>
<dbReference type="PaxDb" id="35128-Thaps7551"/>
<dbReference type="KEGG" id="tps:THAPSDRAFT_7551"/>
<organism evidence="8 9">
    <name type="scientific">Thalassiosira pseudonana</name>
    <name type="common">Marine diatom</name>
    <name type="synonym">Cyclotella nana</name>
    <dbReference type="NCBI Taxonomy" id="35128"/>
    <lineage>
        <taxon>Eukaryota</taxon>
        <taxon>Sar</taxon>
        <taxon>Stramenopiles</taxon>
        <taxon>Ochrophyta</taxon>
        <taxon>Bacillariophyta</taxon>
        <taxon>Coscinodiscophyceae</taxon>
        <taxon>Thalassiosirophycidae</taxon>
        <taxon>Thalassiosirales</taxon>
        <taxon>Thalassiosiraceae</taxon>
        <taxon>Thalassiosira</taxon>
    </lineage>
</organism>
<dbReference type="SUPFAM" id="SSF57863">
    <property type="entry name" value="ArfGap/RecO-like zinc finger"/>
    <property type="match status" value="1"/>
</dbReference>
<evidence type="ECO:0000256" key="2">
    <source>
        <dbReference type="ARBA" id="ARBA00022723"/>
    </source>
</evidence>
<proteinExistence type="predicted"/>
<dbReference type="InParanoid" id="B8C6U7"/>
<reference evidence="8 9" key="2">
    <citation type="journal article" date="2008" name="Nature">
        <title>The Phaeodactylum genome reveals the evolutionary history of diatom genomes.</title>
        <authorList>
            <person name="Bowler C."/>
            <person name="Allen A.E."/>
            <person name="Badger J.H."/>
            <person name="Grimwood J."/>
            <person name="Jabbari K."/>
            <person name="Kuo A."/>
            <person name="Maheswari U."/>
            <person name="Martens C."/>
            <person name="Maumus F."/>
            <person name="Otillar R.P."/>
            <person name="Rayko E."/>
            <person name="Salamov A."/>
            <person name="Vandepoele K."/>
            <person name="Beszteri B."/>
            <person name="Gruber A."/>
            <person name="Heijde M."/>
            <person name="Katinka M."/>
            <person name="Mock T."/>
            <person name="Valentin K."/>
            <person name="Verret F."/>
            <person name="Berges J.A."/>
            <person name="Brownlee C."/>
            <person name="Cadoret J.P."/>
            <person name="Chiovitti A."/>
            <person name="Choi C.J."/>
            <person name="Coesel S."/>
            <person name="De Martino A."/>
            <person name="Detter J.C."/>
            <person name="Durkin C."/>
            <person name="Falciatore A."/>
            <person name="Fournet J."/>
            <person name="Haruta M."/>
            <person name="Huysman M.J."/>
            <person name="Jenkins B.D."/>
            <person name="Jiroutova K."/>
            <person name="Jorgensen R.E."/>
            <person name="Joubert Y."/>
            <person name="Kaplan A."/>
            <person name="Kroger N."/>
            <person name="Kroth P.G."/>
            <person name="La Roche J."/>
            <person name="Lindquist E."/>
            <person name="Lommer M."/>
            <person name="Martin-Jezequel V."/>
            <person name="Lopez P.J."/>
            <person name="Lucas S."/>
            <person name="Mangogna M."/>
            <person name="McGinnis K."/>
            <person name="Medlin L.K."/>
            <person name="Montsant A."/>
            <person name="Oudot-Le Secq M.P."/>
            <person name="Napoli C."/>
            <person name="Obornik M."/>
            <person name="Parker M.S."/>
            <person name="Petit J.L."/>
            <person name="Porcel B.M."/>
            <person name="Poulsen N."/>
            <person name="Robison M."/>
            <person name="Rychlewski L."/>
            <person name="Rynearson T.A."/>
            <person name="Schmutz J."/>
            <person name="Shapiro H."/>
            <person name="Siaut M."/>
            <person name="Stanley M."/>
            <person name="Sussman M.R."/>
            <person name="Taylor A.R."/>
            <person name="Vardi A."/>
            <person name="von Dassow P."/>
            <person name="Vyverman W."/>
            <person name="Willis A."/>
            <person name="Wyrwicz L.S."/>
            <person name="Rokhsar D.S."/>
            <person name="Weissenbach J."/>
            <person name="Armbrust E.V."/>
            <person name="Green B.R."/>
            <person name="Van de Peer Y."/>
            <person name="Grigoriev I.V."/>
        </authorList>
    </citation>
    <scope>NUCLEOTIDE SEQUENCE [LARGE SCALE GENOMIC DNA]</scope>
    <source>
        <strain evidence="8 9">CCMP1335</strain>
    </source>
</reference>
<keyword evidence="1" id="KW-0343">GTPase activation</keyword>
<dbReference type="STRING" id="35128.B8C6U7"/>
<dbReference type="RefSeq" id="XP_002291781.1">
    <property type="nucleotide sequence ID" value="XM_002291745.1"/>
</dbReference>
<dbReference type="GO" id="GO:0005096">
    <property type="term" value="F:GTPase activator activity"/>
    <property type="evidence" value="ECO:0007669"/>
    <property type="project" value="UniProtKB-KW"/>
</dbReference>
<keyword evidence="9" id="KW-1185">Reference proteome</keyword>
<evidence type="ECO:0000313" key="8">
    <source>
        <dbReference type="EMBL" id="EED90632.1"/>
    </source>
</evidence>
<protein>
    <recommendedName>
        <fullName evidence="7">Arf-GAP domain-containing protein</fullName>
    </recommendedName>
</protein>
<dbReference type="InterPro" id="IPR001164">
    <property type="entry name" value="ArfGAP_dom"/>
</dbReference>
<evidence type="ECO:0000256" key="6">
    <source>
        <dbReference type="SAM" id="MobiDB-lite"/>
    </source>
</evidence>
<evidence type="ECO:0000256" key="5">
    <source>
        <dbReference type="PROSITE-ProRule" id="PRU00288"/>
    </source>
</evidence>
<accession>B8C6U7</accession>
<dbReference type="Pfam" id="PF01412">
    <property type="entry name" value="ArfGap"/>
    <property type="match status" value="1"/>
</dbReference>
<keyword evidence="3 5" id="KW-0863">Zinc-finger</keyword>
<dbReference type="AlphaFoldDB" id="B8C6U7"/>